<dbReference type="GO" id="GO:0005543">
    <property type="term" value="F:phospholipid binding"/>
    <property type="evidence" value="ECO:0007669"/>
    <property type="project" value="UniProtKB-ARBA"/>
</dbReference>
<dbReference type="SUPFAM" id="SSF103657">
    <property type="entry name" value="BAR/IMD domain-like"/>
    <property type="match status" value="1"/>
</dbReference>
<dbReference type="OMA" id="ETTVRWN"/>
<feature type="compositionally biased region" description="Basic and acidic residues" evidence="8">
    <location>
        <begin position="821"/>
        <end position="833"/>
    </location>
</feature>
<keyword evidence="5" id="KW-0206">Cytoskeleton</keyword>
<dbReference type="Pfam" id="PF00611">
    <property type="entry name" value="FCH"/>
    <property type="match status" value="1"/>
</dbReference>
<evidence type="ECO:0000256" key="5">
    <source>
        <dbReference type="ARBA" id="ARBA00023212"/>
    </source>
</evidence>
<dbReference type="InterPro" id="IPR031160">
    <property type="entry name" value="F_BAR_dom"/>
</dbReference>
<feature type="region of interest" description="Disordered" evidence="8">
    <location>
        <begin position="702"/>
        <end position="748"/>
    </location>
</feature>
<evidence type="ECO:0000256" key="8">
    <source>
        <dbReference type="SAM" id="MobiDB-lite"/>
    </source>
</evidence>
<dbReference type="Proteomes" id="UP000030854">
    <property type="component" value="Unassembled WGS sequence"/>
</dbReference>
<dbReference type="AlphaFoldDB" id="A0A0B1P6P6"/>
<dbReference type="Pfam" id="PF00018">
    <property type="entry name" value="SH3_1"/>
    <property type="match status" value="1"/>
</dbReference>
<feature type="compositionally biased region" description="Polar residues" evidence="8">
    <location>
        <begin position="470"/>
        <end position="483"/>
    </location>
</feature>
<dbReference type="InterPro" id="IPR036028">
    <property type="entry name" value="SH3-like_dom_sf"/>
</dbReference>
<dbReference type="GO" id="GO:1903475">
    <property type="term" value="P:mitotic actomyosin contractile ring assembly"/>
    <property type="evidence" value="ECO:0007669"/>
    <property type="project" value="UniProtKB-ARBA"/>
</dbReference>
<dbReference type="GO" id="GO:0106006">
    <property type="term" value="F:cytoskeletal protein-membrane anchor activity"/>
    <property type="evidence" value="ECO:0007669"/>
    <property type="project" value="UniProtKB-ARBA"/>
</dbReference>
<feature type="compositionally biased region" description="Polar residues" evidence="8">
    <location>
        <begin position="594"/>
        <end position="621"/>
    </location>
</feature>
<evidence type="ECO:0000256" key="2">
    <source>
        <dbReference type="ARBA" id="ARBA00022443"/>
    </source>
</evidence>
<feature type="domain" description="F-BAR" evidence="10">
    <location>
        <begin position="13"/>
        <end position="266"/>
    </location>
</feature>
<proteinExistence type="predicted"/>
<dbReference type="InterPro" id="IPR001060">
    <property type="entry name" value="FCH_dom"/>
</dbReference>
<gene>
    <name evidence="11" type="ORF">EV44_g4778</name>
</gene>
<dbReference type="SMART" id="SM00055">
    <property type="entry name" value="FCH"/>
    <property type="match status" value="1"/>
</dbReference>
<dbReference type="HOGENOM" id="CLU_003525_0_0_1"/>
<dbReference type="InterPro" id="IPR001452">
    <property type="entry name" value="SH3_domain"/>
</dbReference>
<organism evidence="11 12">
    <name type="scientific">Uncinula necator</name>
    <name type="common">Grape powdery mildew</name>
    <dbReference type="NCBI Taxonomy" id="52586"/>
    <lineage>
        <taxon>Eukaryota</taxon>
        <taxon>Fungi</taxon>
        <taxon>Dikarya</taxon>
        <taxon>Ascomycota</taxon>
        <taxon>Pezizomycotina</taxon>
        <taxon>Leotiomycetes</taxon>
        <taxon>Erysiphales</taxon>
        <taxon>Erysiphaceae</taxon>
        <taxon>Erysiphe</taxon>
    </lineage>
</organism>
<evidence type="ECO:0000313" key="11">
    <source>
        <dbReference type="EMBL" id="KHJ32309.1"/>
    </source>
</evidence>
<keyword evidence="2 6" id="KW-0728">SH3 domain</keyword>
<dbReference type="STRING" id="52586.A0A0B1P6P6"/>
<evidence type="ECO:0000256" key="4">
    <source>
        <dbReference type="ARBA" id="ARBA00022553"/>
    </source>
</evidence>
<reference evidence="11 12" key="1">
    <citation type="journal article" date="2014" name="BMC Genomics">
        <title>Adaptive genomic structural variation in the grape powdery mildew pathogen, Erysiphe necator.</title>
        <authorList>
            <person name="Jones L."/>
            <person name="Riaz S."/>
            <person name="Morales-Cruz A."/>
            <person name="Amrine K.C."/>
            <person name="McGuire B."/>
            <person name="Gubler W.D."/>
            <person name="Walker M.A."/>
            <person name="Cantu D."/>
        </authorList>
    </citation>
    <scope>NUCLEOTIDE SEQUENCE [LARGE SCALE GENOMIC DNA]</scope>
    <source>
        <strain evidence="12">c</strain>
    </source>
</reference>
<dbReference type="FunFam" id="1.20.1270.60:FF:000045">
    <property type="entry name" value="Cell division control protein"/>
    <property type="match status" value="1"/>
</dbReference>
<dbReference type="GO" id="GO:0009898">
    <property type="term" value="C:cytoplasmic side of plasma membrane"/>
    <property type="evidence" value="ECO:0007669"/>
    <property type="project" value="TreeGrafter"/>
</dbReference>
<protein>
    <submittedName>
        <fullName evidence="11">Putative contractile ring protein imp2</fullName>
    </submittedName>
</protein>
<comment type="subcellular location">
    <subcellularLocation>
        <location evidence="1">Cytoplasm</location>
        <location evidence="1">Cytoskeleton</location>
    </subcellularLocation>
</comment>
<dbReference type="Gene3D" id="1.20.1270.60">
    <property type="entry name" value="Arfaptin homology (AH) domain/BAR domain"/>
    <property type="match status" value="1"/>
</dbReference>
<feature type="compositionally biased region" description="Polar residues" evidence="8">
    <location>
        <begin position="362"/>
        <end position="379"/>
    </location>
</feature>
<evidence type="ECO:0000259" key="9">
    <source>
        <dbReference type="PROSITE" id="PS50002"/>
    </source>
</evidence>
<feature type="region of interest" description="Disordered" evidence="8">
    <location>
        <begin position="909"/>
        <end position="950"/>
    </location>
</feature>
<feature type="compositionally biased region" description="Low complexity" evidence="8">
    <location>
        <begin position="917"/>
        <end position="930"/>
    </location>
</feature>
<dbReference type="CDD" id="cd07651">
    <property type="entry name" value="F-BAR_PombeCdc15_like"/>
    <property type="match status" value="1"/>
</dbReference>
<feature type="compositionally biased region" description="Polar residues" evidence="8">
    <location>
        <begin position="545"/>
        <end position="572"/>
    </location>
</feature>
<feature type="compositionally biased region" description="Polar residues" evidence="8">
    <location>
        <begin position="503"/>
        <end position="512"/>
    </location>
</feature>
<feature type="region of interest" description="Disordered" evidence="8">
    <location>
        <begin position="319"/>
        <end position="380"/>
    </location>
</feature>
<keyword evidence="12" id="KW-1185">Reference proteome</keyword>
<keyword evidence="7" id="KW-0175">Coiled coil</keyword>
<evidence type="ECO:0000256" key="3">
    <source>
        <dbReference type="ARBA" id="ARBA00022490"/>
    </source>
</evidence>
<comment type="caution">
    <text evidence="11">The sequence shown here is derived from an EMBL/GenBank/DDBJ whole genome shotgun (WGS) entry which is preliminary data.</text>
</comment>
<dbReference type="Gene3D" id="2.30.30.40">
    <property type="entry name" value="SH3 Domains"/>
    <property type="match status" value="1"/>
</dbReference>
<name>A0A0B1P6P6_UNCNE</name>
<keyword evidence="4" id="KW-0597">Phosphoprotein</keyword>
<dbReference type="PROSITE" id="PS51741">
    <property type="entry name" value="F_BAR"/>
    <property type="match status" value="1"/>
</dbReference>
<feature type="region of interest" description="Disordered" evidence="8">
    <location>
        <begin position="405"/>
        <end position="431"/>
    </location>
</feature>
<feature type="compositionally biased region" description="Basic and acidic residues" evidence="8">
    <location>
        <begin position="412"/>
        <end position="431"/>
    </location>
</feature>
<accession>A0A0B1P6P6</accession>
<dbReference type="FunFam" id="2.30.30.40:FF:000164">
    <property type="entry name" value="Cell division control protein"/>
    <property type="match status" value="1"/>
</dbReference>
<feature type="domain" description="SH3" evidence="9">
    <location>
        <begin position="960"/>
        <end position="1020"/>
    </location>
</feature>
<evidence type="ECO:0000313" key="12">
    <source>
        <dbReference type="Proteomes" id="UP000030854"/>
    </source>
</evidence>
<evidence type="ECO:0000259" key="10">
    <source>
        <dbReference type="PROSITE" id="PS51741"/>
    </source>
</evidence>
<dbReference type="GO" id="GO:0120104">
    <property type="term" value="C:mitotic actomyosin contractile ring, proximal layer"/>
    <property type="evidence" value="ECO:0007669"/>
    <property type="project" value="UniProtKB-ARBA"/>
</dbReference>
<feature type="compositionally biased region" description="Polar residues" evidence="8">
    <location>
        <begin position="836"/>
        <end position="871"/>
    </location>
</feature>
<feature type="region of interest" description="Disordered" evidence="8">
    <location>
        <begin position="782"/>
        <end position="895"/>
    </location>
</feature>
<feature type="compositionally biased region" description="Polar residues" evidence="8">
    <location>
        <begin position="627"/>
        <end position="645"/>
    </location>
</feature>
<dbReference type="SMART" id="SM00326">
    <property type="entry name" value="SH3"/>
    <property type="match status" value="1"/>
</dbReference>
<dbReference type="PANTHER" id="PTHR23065">
    <property type="entry name" value="PROLINE-SERINE-THREONINE PHOSPHATASE INTERACTING PROTEIN 1"/>
    <property type="match status" value="1"/>
</dbReference>
<feature type="compositionally biased region" description="Polar residues" evidence="8">
    <location>
        <begin position="319"/>
        <end position="343"/>
    </location>
</feature>
<dbReference type="InterPro" id="IPR027267">
    <property type="entry name" value="AH/BAR_dom_sf"/>
</dbReference>
<evidence type="ECO:0000256" key="6">
    <source>
        <dbReference type="PROSITE-ProRule" id="PRU00192"/>
    </source>
</evidence>
<dbReference type="CDD" id="cd00174">
    <property type="entry name" value="SH3"/>
    <property type="match status" value="1"/>
</dbReference>
<feature type="region of interest" description="Disordered" evidence="8">
    <location>
        <begin position="463"/>
        <end position="645"/>
    </location>
</feature>
<dbReference type="SUPFAM" id="SSF50044">
    <property type="entry name" value="SH3-domain"/>
    <property type="match status" value="1"/>
</dbReference>
<dbReference type="PANTHER" id="PTHR23065:SF7">
    <property type="entry name" value="NOSTRIN, ISOFORM H"/>
    <property type="match status" value="1"/>
</dbReference>
<dbReference type="PROSITE" id="PS50002">
    <property type="entry name" value="SH3"/>
    <property type="match status" value="1"/>
</dbReference>
<evidence type="ECO:0000256" key="1">
    <source>
        <dbReference type="ARBA" id="ARBA00004245"/>
    </source>
</evidence>
<sequence length="1020" mass="114243">MPGTISNAPTVALSFANNFWGKDDAGVEPLLLRMHNAKQTCDELKSFYSSRAAIEDEYARKLLSLSRKSLGSQESGTLRVSLDVVKGEVEQMGKSHQNIASQIKTELEEPLAAFSGAMKERRKIVQSGIEKLHKVKLQQTNQVNKTRDRYEQECLKIKGYLAQGHMVMGQEERKNKAKLEKTQIHLAASNTEYENAIKALEDTTGRWNRDWKAAADKFQDLEEERLDFTKSSLWSFANIASTVCVSDDASCEKIRLSLEKCEVEKDIAAFIKECGTGQEIPDPPKYINFCRGDASDSQSELSEEDQYSVAQFQRTINPAYRSSSPQPSTYESHHGSAQINLTPDANDEVTSPFAKENDNSQKIRNNQYKKSHIDNQLNPRKSLIDAQSRLPMDRQNFEQNLQNARGLQVGRQRMEPDAQSDRHQPRERQPLEHGTSFYMQSQSEQPIHNSSQHSTQENQNLLNSPMYRKPQNSLQESNGSQISYDPFPMDGMTMLCRTGPSLEKSQGNSSGPSLERSPAHSSGPPSEKSPARSSGASSFCRDIQSDLTSLSSHEAISSKTTPIKQSSPSSESPVFKKKGGFFQNHGPFRRKSNKGYNNSRTMTPSNRNTWSSRSRANTNDTSLKDQIFSQSTKSQENNRLSRSPDTINPIANLQLNVGNNIFDVETPKQSSRAIQSPEVRKDEELDPIVQALAELKGVTKASSTRVSADKYHGITTPAPRATPLRNAASQQSNGAITAAQRGTPPPSYDLPVQRLGPPQPAFTSKAMQYTKQKYTTQTQNMFKAQGSPEPRAVREPSTNYRSNTRGREIPRALSPTVPREPSPRQEIKPETRHSYRSVSPNSYSEPQQNHQYTRQKTRSSDQVSYMQNSPSRMRVASPAVFRESDRPSSRNFGNEQQMQLALADDEYYAPYGGGRNSRGSGSMSPRPLSRYEGGGVQDLTNRQRSRSVADVRQYNSQGRPILHFARALYMYQAAIPEELSFAKGDVLAVLRHQDDGWWEAEIAGRNERPGLVPSNYVQNC</sequence>
<dbReference type="PRINTS" id="PR00452">
    <property type="entry name" value="SH3DOMAIN"/>
</dbReference>
<keyword evidence="3" id="KW-0963">Cytoplasm</keyword>
<evidence type="ECO:0000256" key="7">
    <source>
        <dbReference type="PROSITE-ProRule" id="PRU01077"/>
    </source>
</evidence>
<dbReference type="EMBL" id="JNVN01002182">
    <property type="protein sequence ID" value="KHJ32309.1"/>
    <property type="molecule type" value="Genomic_DNA"/>
</dbReference>